<dbReference type="EMBL" id="RJUR01000011">
    <property type="protein sequence ID" value="ROQ53046.1"/>
    <property type="molecule type" value="Genomic_DNA"/>
</dbReference>
<organism evidence="3 4">
    <name type="scientific">Pseudomonas putida</name>
    <name type="common">Arthrobacter siderocapsulatus</name>
    <dbReference type="NCBI Taxonomy" id="303"/>
    <lineage>
        <taxon>Bacteria</taxon>
        <taxon>Pseudomonadati</taxon>
        <taxon>Pseudomonadota</taxon>
        <taxon>Gammaproteobacteria</taxon>
        <taxon>Pseudomonadales</taxon>
        <taxon>Pseudomonadaceae</taxon>
        <taxon>Pseudomonas</taxon>
    </lineage>
</organism>
<dbReference type="GO" id="GO:0016787">
    <property type="term" value="F:hydrolase activity"/>
    <property type="evidence" value="ECO:0007669"/>
    <property type="project" value="UniProtKB-KW"/>
</dbReference>
<protein>
    <submittedName>
        <fullName evidence="3">Spore germination cell wall hydrolase CwlJ-like protein</fullName>
    </submittedName>
</protein>
<evidence type="ECO:0000313" key="3">
    <source>
        <dbReference type="EMBL" id="ROQ53046.1"/>
    </source>
</evidence>
<keyword evidence="1" id="KW-0732">Signal</keyword>
<feature type="chain" id="PRO_5040757094" evidence="1">
    <location>
        <begin position="25"/>
        <end position="206"/>
    </location>
</feature>
<reference evidence="3 4" key="1">
    <citation type="submission" date="2018-11" db="EMBL/GenBank/DDBJ databases">
        <title>Genomic analyses of the natural microbiome of Caenorhabditis elegans.</title>
        <authorList>
            <person name="Samuel B."/>
        </authorList>
    </citation>
    <scope>NUCLEOTIDE SEQUENCE [LARGE SCALE GENOMIC DNA]</scope>
    <source>
        <strain evidence="3 4">BIGb0473</strain>
    </source>
</reference>
<name>A0A9X8HLA7_PSEPU</name>
<evidence type="ECO:0000256" key="1">
    <source>
        <dbReference type="SAM" id="SignalP"/>
    </source>
</evidence>
<dbReference type="Pfam" id="PF07486">
    <property type="entry name" value="Hydrolase_2"/>
    <property type="match status" value="1"/>
</dbReference>
<sequence length="206" mass="22470">MRSFAAVCCLAVWLIAVLPGSAAAAPPAAVAEDKAQVLEQKAAEQGREASVPSDQAITRSEVQAVDPKGEAALDDAITCLARTLYWEAKGGEAADMQGVASVVMNRLGHEGFPGTVCEVVKQGIKERTCQFSWWCDGRSDDVEEPVQYTVAKEIARKALNQQLTDSTDGAMYFHDRHVHPAWARTYLKTAETPRFLFYKPRAGEAR</sequence>
<comment type="caution">
    <text evidence="3">The sequence shown here is derived from an EMBL/GenBank/DDBJ whole genome shotgun (WGS) entry which is preliminary data.</text>
</comment>
<dbReference type="RefSeq" id="WP_058541232.1">
    <property type="nucleotide sequence ID" value="NZ_LKGZ01000023.1"/>
</dbReference>
<keyword evidence="3" id="KW-0378">Hydrolase</keyword>
<accession>A0A9X8HLA7</accession>
<dbReference type="InterPro" id="IPR042047">
    <property type="entry name" value="SleB_dom1"/>
</dbReference>
<dbReference type="AlphaFoldDB" id="A0A9X8HLA7"/>
<feature type="signal peptide" evidence="1">
    <location>
        <begin position="1"/>
        <end position="24"/>
    </location>
</feature>
<feature type="domain" description="Cell wall hydrolase SleB" evidence="2">
    <location>
        <begin position="94"/>
        <end position="198"/>
    </location>
</feature>
<dbReference type="Gene3D" id="1.10.10.2520">
    <property type="entry name" value="Cell wall hydrolase SleB, domain 1"/>
    <property type="match status" value="1"/>
</dbReference>
<evidence type="ECO:0000313" key="4">
    <source>
        <dbReference type="Proteomes" id="UP000269115"/>
    </source>
</evidence>
<dbReference type="Proteomes" id="UP000269115">
    <property type="component" value="Unassembled WGS sequence"/>
</dbReference>
<evidence type="ECO:0000259" key="2">
    <source>
        <dbReference type="Pfam" id="PF07486"/>
    </source>
</evidence>
<proteinExistence type="predicted"/>
<dbReference type="InterPro" id="IPR011105">
    <property type="entry name" value="Cell_wall_hydrolase_SleB"/>
</dbReference>
<dbReference type="GeneID" id="87481903"/>
<gene>
    <name evidence="3" type="ORF">EDF85_0796</name>
</gene>